<sequence length="164" mass="18520">MVSFTSMALGLLCSVATIPNTVIAETDIGHIKVHFPADTFSETYTDDPSGHRQYESFKGGLRDFTFVNAEKGDVATIVFNWYGTMEQGPQSDDINDYITQNRLAWGQKCTISVEKGFTDTVEISLRNQREAWPDQSQFKLVKFDCDANYYLNLAFDINQVPSLH</sequence>
<dbReference type="AlphaFoldDB" id="A0AAX4JTP5"/>
<protein>
    <submittedName>
        <fullName evidence="2">Uncharacterized protein</fullName>
    </submittedName>
</protein>
<keyword evidence="1" id="KW-0732">Signal</keyword>
<accession>A0AAX4JTP5</accession>
<feature type="chain" id="PRO_5043567801" evidence="1">
    <location>
        <begin position="25"/>
        <end position="164"/>
    </location>
</feature>
<evidence type="ECO:0000313" key="2">
    <source>
        <dbReference type="EMBL" id="WWC87853.1"/>
    </source>
</evidence>
<organism evidence="2 3">
    <name type="scientific">Kwoniella dendrophila CBS 6074</name>
    <dbReference type="NCBI Taxonomy" id="1295534"/>
    <lineage>
        <taxon>Eukaryota</taxon>
        <taxon>Fungi</taxon>
        <taxon>Dikarya</taxon>
        <taxon>Basidiomycota</taxon>
        <taxon>Agaricomycotina</taxon>
        <taxon>Tremellomycetes</taxon>
        <taxon>Tremellales</taxon>
        <taxon>Cryptococcaceae</taxon>
        <taxon>Kwoniella</taxon>
    </lineage>
</organism>
<gene>
    <name evidence="2" type="ORF">L201_002750</name>
</gene>
<evidence type="ECO:0000313" key="3">
    <source>
        <dbReference type="Proteomes" id="UP001355207"/>
    </source>
</evidence>
<dbReference type="RefSeq" id="XP_066074616.1">
    <property type="nucleotide sequence ID" value="XM_066218519.1"/>
</dbReference>
<dbReference type="GeneID" id="91093422"/>
<dbReference type="EMBL" id="CP144100">
    <property type="protein sequence ID" value="WWC87853.1"/>
    <property type="molecule type" value="Genomic_DNA"/>
</dbReference>
<evidence type="ECO:0000256" key="1">
    <source>
        <dbReference type="SAM" id="SignalP"/>
    </source>
</evidence>
<proteinExistence type="predicted"/>
<dbReference type="Proteomes" id="UP001355207">
    <property type="component" value="Chromosome 3"/>
</dbReference>
<reference evidence="2 3" key="1">
    <citation type="submission" date="2024-01" db="EMBL/GenBank/DDBJ databases">
        <title>Comparative genomics of Cryptococcus and Kwoniella reveals pathogenesis evolution and contrasting modes of karyotype evolution via chromosome fusion or intercentromeric recombination.</title>
        <authorList>
            <person name="Coelho M.A."/>
            <person name="David-Palma M."/>
            <person name="Shea T."/>
            <person name="Bowers K."/>
            <person name="McGinley-Smith S."/>
            <person name="Mohammad A.W."/>
            <person name="Gnirke A."/>
            <person name="Yurkov A.M."/>
            <person name="Nowrousian M."/>
            <person name="Sun S."/>
            <person name="Cuomo C.A."/>
            <person name="Heitman J."/>
        </authorList>
    </citation>
    <scope>NUCLEOTIDE SEQUENCE [LARGE SCALE GENOMIC DNA]</scope>
    <source>
        <strain evidence="2 3">CBS 6074</strain>
    </source>
</reference>
<name>A0AAX4JTP5_9TREE</name>
<feature type="signal peptide" evidence="1">
    <location>
        <begin position="1"/>
        <end position="24"/>
    </location>
</feature>
<keyword evidence="3" id="KW-1185">Reference proteome</keyword>